<reference evidence="3 4" key="1">
    <citation type="journal article" date="2018" name="Biotechnol. Biofuels">
        <title>Integrative visual omics of the white-rot fungus Polyporus brumalis exposes the biotechnological potential of its oxidative enzymes for delignifying raw plant biomass.</title>
        <authorList>
            <person name="Miyauchi S."/>
            <person name="Rancon A."/>
            <person name="Drula E."/>
            <person name="Hage H."/>
            <person name="Chaduli D."/>
            <person name="Favel A."/>
            <person name="Grisel S."/>
            <person name="Henrissat B."/>
            <person name="Herpoel-Gimbert I."/>
            <person name="Ruiz-Duenas F.J."/>
            <person name="Chevret D."/>
            <person name="Hainaut M."/>
            <person name="Lin J."/>
            <person name="Wang M."/>
            <person name="Pangilinan J."/>
            <person name="Lipzen A."/>
            <person name="Lesage-Meessen L."/>
            <person name="Navarro D."/>
            <person name="Riley R."/>
            <person name="Grigoriev I.V."/>
            <person name="Zhou S."/>
            <person name="Raouche S."/>
            <person name="Rosso M.N."/>
        </authorList>
    </citation>
    <scope>NUCLEOTIDE SEQUENCE [LARGE SCALE GENOMIC DNA]</scope>
    <source>
        <strain evidence="3 4">BRFM 1820</strain>
    </source>
</reference>
<name>A0A371CHY3_9APHY</name>
<keyword evidence="1" id="KW-0175">Coiled coil</keyword>
<proteinExistence type="predicted"/>
<evidence type="ECO:0000313" key="3">
    <source>
        <dbReference type="EMBL" id="RDX39881.1"/>
    </source>
</evidence>
<evidence type="ECO:0000313" key="4">
    <source>
        <dbReference type="Proteomes" id="UP000256964"/>
    </source>
</evidence>
<gene>
    <name evidence="3" type="ORF">OH76DRAFT_1490769</name>
</gene>
<protein>
    <recommendedName>
        <fullName evidence="5">Zn(2)-C6 fungal-type domain-containing protein</fullName>
    </recommendedName>
</protein>
<feature type="compositionally biased region" description="Basic and acidic residues" evidence="2">
    <location>
        <begin position="40"/>
        <end position="56"/>
    </location>
</feature>
<dbReference type="AlphaFoldDB" id="A0A371CHY3"/>
<accession>A0A371CHY3</accession>
<dbReference type="Proteomes" id="UP000256964">
    <property type="component" value="Unassembled WGS sequence"/>
</dbReference>
<feature type="region of interest" description="Disordered" evidence="2">
    <location>
        <begin position="40"/>
        <end position="85"/>
    </location>
</feature>
<evidence type="ECO:0008006" key="5">
    <source>
        <dbReference type="Google" id="ProtNLM"/>
    </source>
</evidence>
<evidence type="ECO:0000256" key="1">
    <source>
        <dbReference type="SAM" id="Coils"/>
    </source>
</evidence>
<feature type="region of interest" description="Disordered" evidence="2">
    <location>
        <begin position="272"/>
        <end position="363"/>
    </location>
</feature>
<keyword evidence="4" id="KW-1185">Reference proteome</keyword>
<organism evidence="3 4">
    <name type="scientific">Lentinus brumalis</name>
    <dbReference type="NCBI Taxonomy" id="2498619"/>
    <lineage>
        <taxon>Eukaryota</taxon>
        <taxon>Fungi</taxon>
        <taxon>Dikarya</taxon>
        <taxon>Basidiomycota</taxon>
        <taxon>Agaricomycotina</taxon>
        <taxon>Agaricomycetes</taxon>
        <taxon>Polyporales</taxon>
        <taxon>Polyporaceae</taxon>
        <taxon>Lentinus</taxon>
    </lineage>
</organism>
<feature type="compositionally biased region" description="Basic and acidic residues" evidence="2">
    <location>
        <begin position="153"/>
        <end position="182"/>
    </location>
</feature>
<feature type="region of interest" description="Disordered" evidence="2">
    <location>
        <begin position="119"/>
        <end position="185"/>
    </location>
</feature>
<sequence length="363" mass="40020">MPPKTQDEITALRLQQAKAQVALARANVEKLEAERVAKEAALRRAEAAEKEAEQAKQPKKRTPTKPRSGGVAAGEERTEKATDAPCTPCRKAKAICRYYTSGRSAACVRCQEKKLKCEGGSPPVGVRVKKRKTHDMVDSDLEDETPMPKKKKKVEEAPKAGPSKGKERAHPELEPEPEVEKARPKKIAVAEGSLDTRDLFLRVLQEVSACRSEIRKLRPDMVSLQEEMSELQDELKKTRVEEARLRMEIRKLDHFQNRAGAVEAYFARFKPEEFGGEEDAEGEESATGQEVEESGENSRKAPEKEGEGEGSGKSPEGTDGQESGKELEKAGVLGRRVWEGAGGPGSEEVNGVRSPDVRVDRKN</sequence>
<feature type="compositionally biased region" description="Acidic residues" evidence="2">
    <location>
        <begin position="274"/>
        <end position="295"/>
    </location>
</feature>
<dbReference type="EMBL" id="KZ857625">
    <property type="protein sequence ID" value="RDX39881.1"/>
    <property type="molecule type" value="Genomic_DNA"/>
</dbReference>
<evidence type="ECO:0000256" key="2">
    <source>
        <dbReference type="SAM" id="MobiDB-lite"/>
    </source>
</evidence>
<feature type="compositionally biased region" description="Basic and acidic residues" evidence="2">
    <location>
        <begin position="296"/>
        <end position="307"/>
    </location>
</feature>
<feature type="coiled-coil region" evidence="1">
    <location>
        <begin position="214"/>
        <end position="248"/>
    </location>
</feature>